<dbReference type="SUPFAM" id="SSF47005">
    <property type="entry name" value="Peripheral subunit-binding domain of 2-oxo acid dehydrogenase complex"/>
    <property type="match status" value="1"/>
</dbReference>
<dbReference type="EC" id="2.3.1.-" evidence="10"/>
<dbReference type="Pfam" id="PF02817">
    <property type="entry name" value="E3_binding"/>
    <property type="match status" value="1"/>
</dbReference>
<dbReference type="SUPFAM" id="SSF51230">
    <property type="entry name" value="Single hybrid motif"/>
    <property type="match status" value="1"/>
</dbReference>
<accession>A0A6M8HRG2</accession>
<dbReference type="InterPro" id="IPR011053">
    <property type="entry name" value="Single_hybrid_motif"/>
</dbReference>
<comment type="cofactor">
    <cofactor evidence="1 10">
        <name>(R)-lipoate</name>
        <dbReference type="ChEBI" id="CHEBI:83088"/>
    </cofactor>
</comment>
<dbReference type="Proteomes" id="UP000500767">
    <property type="component" value="Chromosome"/>
</dbReference>
<dbReference type="InterPro" id="IPR001078">
    <property type="entry name" value="2-oxoacid_DH_actylTfrase"/>
</dbReference>
<dbReference type="Pfam" id="PF00198">
    <property type="entry name" value="2-oxoacid_dh"/>
    <property type="match status" value="1"/>
</dbReference>
<dbReference type="RefSeq" id="WP_171836602.1">
    <property type="nucleotide sequence ID" value="NZ_CP053708.1"/>
</dbReference>
<evidence type="ECO:0000256" key="6">
    <source>
        <dbReference type="ARBA" id="ARBA00022679"/>
    </source>
</evidence>
<dbReference type="PANTHER" id="PTHR43178">
    <property type="entry name" value="DIHYDROLIPOAMIDE ACETYLTRANSFERASE COMPONENT OF PYRUVATE DEHYDROGENASE COMPLEX"/>
    <property type="match status" value="1"/>
</dbReference>
<comment type="catalytic activity">
    <reaction evidence="9">
        <text>N(6)-[(R)-dihydrolipoyl]-L-lysyl-[protein] + succinyl-CoA = N(6)-[(R)-S(8)-succinyldihydrolipoyl]-L-lysyl-[protein] + CoA</text>
        <dbReference type="Rhea" id="RHEA:15213"/>
        <dbReference type="Rhea" id="RHEA-COMP:10475"/>
        <dbReference type="Rhea" id="RHEA-COMP:20092"/>
        <dbReference type="ChEBI" id="CHEBI:57287"/>
        <dbReference type="ChEBI" id="CHEBI:57292"/>
        <dbReference type="ChEBI" id="CHEBI:83100"/>
        <dbReference type="ChEBI" id="CHEBI:83120"/>
        <dbReference type="EC" id="2.3.1.61"/>
    </reaction>
</comment>
<dbReference type="PROSITE" id="PS50968">
    <property type="entry name" value="BIOTINYL_LIPOYL"/>
    <property type="match status" value="1"/>
</dbReference>
<evidence type="ECO:0000259" key="12">
    <source>
        <dbReference type="PROSITE" id="PS51826"/>
    </source>
</evidence>
<dbReference type="KEGG" id="lck:HN018_13270"/>
<dbReference type="SUPFAM" id="SSF52777">
    <property type="entry name" value="CoA-dependent acyltransferases"/>
    <property type="match status" value="1"/>
</dbReference>
<dbReference type="Gene3D" id="4.10.320.10">
    <property type="entry name" value="E3-binding domain"/>
    <property type="match status" value="1"/>
</dbReference>
<keyword evidence="7 10" id="KW-0450">Lipoyl</keyword>
<proteinExistence type="inferred from homology"/>
<evidence type="ECO:0000256" key="5">
    <source>
        <dbReference type="ARBA" id="ARBA00011666"/>
    </source>
</evidence>
<evidence type="ECO:0000256" key="1">
    <source>
        <dbReference type="ARBA" id="ARBA00001938"/>
    </source>
</evidence>
<feature type="domain" description="Peripheral subunit-binding (PSBD)" evidence="12">
    <location>
        <begin position="127"/>
        <end position="164"/>
    </location>
</feature>
<sequence length="410" mass="44202">MDNYVIRLPDVGEGVAEAEIVVWHVGVGDRIEEDQPTIDIMTDKATVEMTTPVSGVVIALYGEIGQMVPVGAPLIELRLDGAGDQAPDVTAGLPVDALEGPETPTLPEVIAAVAAPAPIGEHVEAPLAAPATRHRADALGIALKLVPATGPDGRITPEDLDAYVARRDEVLPAETVSVEAGIKEIRIVGLRRRIAERMQEAKRRIPHFGYVEEFDLTELEALRRELNAGKAAHQPKLTLLPFFMRALVRTVPQFPQVNARFDDEAGILRTYDGVHVGIATQTEGGLLVPVVRHAEALDLWQSAVALERVVRTARDGSARREDLAGSTITLTSLGALGGVSATPVINHPEVAIIGPNKLMDRPMVINGQIVIRTMMNVSSSFDHRIVDGFDAARFVQGLKRLIERPALLFV</sequence>
<gene>
    <name evidence="13" type="ORF">HN018_13270</name>
</gene>
<dbReference type="InterPro" id="IPR050743">
    <property type="entry name" value="2-oxoacid_DH_E2_comp"/>
</dbReference>
<name>A0A6M8HRG2_9PROT</name>
<dbReference type="EMBL" id="CP053708">
    <property type="protein sequence ID" value="QKE90880.1"/>
    <property type="molecule type" value="Genomic_DNA"/>
</dbReference>
<protein>
    <recommendedName>
        <fullName evidence="10">Dihydrolipoamide acetyltransferase component of pyruvate dehydrogenase complex</fullName>
        <ecNumber evidence="10">2.3.1.-</ecNumber>
    </recommendedName>
</protein>
<dbReference type="AlphaFoldDB" id="A0A6M8HRG2"/>
<evidence type="ECO:0000259" key="11">
    <source>
        <dbReference type="PROSITE" id="PS50968"/>
    </source>
</evidence>
<dbReference type="Pfam" id="PF00364">
    <property type="entry name" value="Biotin_lipoyl"/>
    <property type="match status" value="1"/>
</dbReference>
<comment type="function">
    <text evidence="2">E2 component of the 2-oxoglutarate dehydrogenase (OGDH) complex which catalyzes the second step in the conversion of 2-oxoglutarate to succinyl-CoA and CO(2).</text>
</comment>
<keyword evidence="14" id="KW-1185">Reference proteome</keyword>
<dbReference type="InterPro" id="IPR004167">
    <property type="entry name" value="PSBD"/>
</dbReference>
<dbReference type="GO" id="GO:0005737">
    <property type="term" value="C:cytoplasm"/>
    <property type="evidence" value="ECO:0007669"/>
    <property type="project" value="TreeGrafter"/>
</dbReference>
<keyword evidence="8 10" id="KW-0012">Acyltransferase</keyword>
<dbReference type="GO" id="GO:0004149">
    <property type="term" value="F:dihydrolipoyllysine-residue succinyltransferase activity"/>
    <property type="evidence" value="ECO:0007669"/>
    <property type="project" value="UniProtKB-EC"/>
</dbReference>
<dbReference type="FunFam" id="3.30.559.10:FF:000007">
    <property type="entry name" value="Dihydrolipoamide acetyltransferase component of pyruvate dehydrogenase complex"/>
    <property type="match status" value="1"/>
</dbReference>
<evidence type="ECO:0000256" key="2">
    <source>
        <dbReference type="ARBA" id="ARBA00004052"/>
    </source>
</evidence>
<dbReference type="GO" id="GO:0031405">
    <property type="term" value="F:lipoic acid binding"/>
    <property type="evidence" value="ECO:0007669"/>
    <property type="project" value="TreeGrafter"/>
</dbReference>
<evidence type="ECO:0000313" key="14">
    <source>
        <dbReference type="Proteomes" id="UP000500767"/>
    </source>
</evidence>
<dbReference type="GO" id="GO:0016407">
    <property type="term" value="F:acetyltransferase activity"/>
    <property type="evidence" value="ECO:0007669"/>
    <property type="project" value="TreeGrafter"/>
</dbReference>
<evidence type="ECO:0000256" key="4">
    <source>
        <dbReference type="ARBA" id="ARBA00007317"/>
    </source>
</evidence>
<evidence type="ECO:0000313" key="13">
    <source>
        <dbReference type="EMBL" id="QKE90880.1"/>
    </source>
</evidence>
<comment type="similarity">
    <text evidence="4 10">Belongs to the 2-oxoacid dehydrogenase family.</text>
</comment>
<dbReference type="InterPro" id="IPR036625">
    <property type="entry name" value="E3-bd_dom_sf"/>
</dbReference>
<dbReference type="InterPro" id="IPR023213">
    <property type="entry name" value="CAT-like_dom_sf"/>
</dbReference>
<dbReference type="Gene3D" id="2.40.50.100">
    <property type="match status" value="1"/>
</dbReference>
<comment type="subunit">
    <text evidence="5">Forms a 24-polypeptide structural core with octahedral symmetry. Part of the 2-oxoglutarate dehydrogenase (OGDH) complex composed of E1 (2-oxoglutarate dehydrogenase), E2 (dihydrolipoamide succinyltransferase) and E3 (dihydrolipoamide dehydrogenase); the complex contains multiple copies of the three enzymatic components (E1, E2 and E3).</text>
</comment>
<evidence type="ECO:0000256" key="10">
    <source>
        <dbReference type="RuleBase" id="RU003423"/>
    </source>
</evidence>
<dbReference type="PANTHER" id="PTHR43178:SF5">
    <property type="entry name" value="LIPOAMIDE ACYLTRANSFERASE COMPONENT OF BRANCHED-CHAIN ALPHA-KETO ACID DEHYDROGENASE COMPLEX, MITOCHONDRIAL"/>
    <property type="match status" value="1"/>
</dbReference>
<feature type="domain" description="Lipoyl-binding" evidence="11">
    <location>
        <begin position="3"/>
        <end position="78"/>
    </location>
</feature>
<dbReference type="Gene3D" id="3.30.559.10">
    <property type="entry name" value="Chloramphenicol acetyltransferase-like domain"/>
    <property type="match status" value="1"/>
</dbReference>
<evidence type="ECO:0000256" key="8">
    <source>
        <dbReference type="ARBA" id="ARBA00023315"/>
    </source>
</evidence>
<keyword evidence="6 10" id="KW-0808">Transferase</keyword>
<dbReference type="PROSITE" id="PS51826">
    <property type="entry name" value="PSBD"/>
    <property type="match status" value="1"/>
</dbReference>
<reference evidence="13 14" key="1">
    <citation type="journal article" date="2014" name="World J. Microbiol. Biotechnol.">
        <title>Biodiversity and physiological characteristics of Antarctic and Arctic lichens-associated bacteria.</title>
        <authorList>
            <person name="Lee Y.M."/>
            <person name="Kim E.H."/>
            <person name="Lee H.K."/>
            <person name="Hong S.G."/>
        </authorList>
    </citation>
    <scope>NUCLEOTIDE SEQUENCE [LARGE SCALE GENOMIC DNA]</scope>
    <source>
        <strain evidence="13 14">PAMC 26569</strain>
    </source>
</reference>
<comment type="pathway">
    <text evidence="3">Amino-acid degradation; L-lysine degradation via saccharopine pathway; glutaryl-CoA from L-lysine: step 6/6.</text>
</comment>
<evidence type="ECO:0000256" key="9">
    <source>
        <dbReference type="ARBA" id="ARBA00052761"/>
    </source>
</evidence>
<evidence type="ECO:0000256" key="7">
    <source>
        <dbReference type="ARBA" id="ARBA00022823"/>
    </source>
</evidence>
<evidence type="ECO:0000256" key="3">
    <source>
        <dbReference type="ARBA" id="ARBA00005145"/>
    </source>
</evidence>
<organism evidence="13 14">
    <name type="scientific">Lichenicola cladoniae</name>
    <dbReference type="NCBI Taxonomy" id="1484109"/>
    <lineage>
        <taxon>Bacteria</taxon>
        <taxon>Pseudomonadati</taxon>
        <taxon>Pseudomonadota</taxon>
        <taxon>Alphaproteobacteria</taxon>
        <taxon>Acetobacterales</taxon>
        <taxon>Acetobacteraceae</taxon>
        <taxon>Lichenicola</taxon>
    </lineage>
</organism>
<dbReference type="InterPro" id="IPR000089">
    <property type="entry name" value="Biotin_lipoyl"/>
</dbReference>
<dbReference type="CDD" id="cd06849">
    <property type="entry name" value="lipoyl_domain"/>
    <property type="match status" value="1"/>
</dbReference>